<dbReference type="Gene3D" id="3.40.50.150">
    <property type="entry name" value="Vaccinia Virus protein VP39"/>
    <property type="match status" value="1"/>
</dbReference>
<sequence>MHAFAHQPHTPSCSDDSAMDGSVAGLFAHQQQKSLLKQQLTTSPIHLESDALNALVVDTARQIITPNSFDRDAVSKQLNSLFTHFSALYEQAELTANERRQQFIHQHGLVMAPNYCIHTIKDTLRVSRYLRAIDKAVTALLDDEQGQLHIAYPACGPFAPLLVPLLSYYQSQGIDGRRLRVTFIDIQPGAIKALHHLLAQLGLQEYVHQLYCGDACQYNAPMLFDLVVVEAMQHGFSREGHLAIARHFAKQLSHTGYLIPERIDIHAMLNVAQREYVEQWQQHGLTPQEQHQLQAEVASERTELGQIMSLTADSLKAMAPQHINEQQQLIEGATLRIPHLPEKADKQTLSLYTDISLFAGETLNLYESGITHPLPDLSVCINFEPQDRHPDDTVAQSGDELKFYYCLNGLPGFLVTKVHHHD</sequence>
<name>A0A5S3Z732_9GAMM</name>
<dbReference type="RefSeq" id="WP_138548043.1">
    <property type="nucleotide sequence ID" value="NZ_PNCG01000009.1"/>
</dbReference>
<accession>A0A5S3Z732</accession>
<reference evidence="2" key="2">
    <citation type="submission" date="2019-06" db="EMBL/GenBank/DDBJ databases">
        <title>Co-occurence of chitin degradation, pigmentation and bioactivity in marine Pseudoalteromonas.</title>
        <authorList>
            <person name="Sonnenschein E.C."/>
            <person name="Bech P.K."/>
        </authorList>
    </citation>
    <scope>NUCLEOTIDE SEQUENCE [LARGE SCALE GENOMIC DNA]</scope>
    <source>
        <strain evidence="2">S2897</strain>
    </source>
</reference>
<comment type="caution">
    <text evidence="1">The sequence shown here is derived from an EMBL/GenBank/DDBJ whole genome shotgun (WGS) entry which is preliminary data.</text>
</comment>
<dbReference type="EMBL" id="PNCG01000009">
    <property type="protein sequence ID" value="TMP87346.1"/>
    <property type="molecule type" value="Genomic_DNA"/>
</dbReference>
<evidence type="ECO:0000313" key="2">
    <source>
        <dbReference type="Proteomes" id="UP000305874"/>
    </source>
</evidence>
<organism evidence="1 2">
    <name type="scientific">Pseudoalteromonas ruthenica</name>
    <dbReference type="NCBI Taxonomy" id="151081"/>
    <lineage>
        <taxon>Bacteria</taxon>
        <taxon>Pseudomonadati</taxon>
        <taxon>Pseudomonadota</taxon>
        <taxon>Gammaproteobacteria</taxon>
        <taxon>Alteromonadales</taxon>
        <taxon>Pseudoalteromonadaceae</taxon>
        <taxon>Pseudoalteromonas</taxon>
    </lineage>
</organism>
<dbReference type="InterPro" id="IPR029063">
    <property type="entry name" value="SAM-dependent_MTases_sf"/>
</dbReference>
<gene>
    <name evidence="1" type="ORF">CWC05_09675</name>
</gene>
<reference evidence="1 2" key="1">
    <citation type="submission" date="2017-12" db="EMBL/GenBank/DDBJ databases">
        <authorList>
            <person name="Paulsen S."/>
            <person name="Gram L.K."/>
        </authorList>
    </citation>
    <scope>NUCLEOTIDE SEQUENCE [LARGE SCALE GENOMIC DNA]</scope>
    <source>
        <strain evidence="1 2">S2897</strain>
    </source>
</reference>
<dbReference type="Proteomes" id="UP000305874">
    <property type="component" value="Unassembled WGS sequence"/>
</dbReference>
<dbReference type="SUPFAM" id="SSF53335">
    <property type="entry name" value="S-adenosyl-L-methionine-dependent methyltransferases"/>
    <property type="match status" value="1"/>
</dbReference>
<proteinExistence type="predicted"/>
<protein>
    <submittedName>
        <fullName evidence="1">Uncharacterized protein</fullName>
    </submittedName>
</protein>
<dbReference type="AlphaFoldDB" id="A0A5S3Z732"/>
<evidence type="ECO:0000313" key="1">
    <source>
        <dbReference type="EMBL" id="TMP87346.1"/>
    </source>
</evidence>